<accession>K9H5B4</accession>
<evidence type="ECO:0000256" key="6">
    <source>
        <dbReference type="RuleBase" id="RU004057"/>
    </source>
</evidence>
<gene>
    <name evidence="9" type="ORF">C882_2351</name>
</gene>
<dbReference type="EMBL" id="ANHY01000003">
    <property type="protein sequence ID" value="EKV32274.1"/>
    <property type="molecule type" value="Genomic_DNA"/>
</dbReference>
<dbReference type="PATRIC" id="fig|1238182.3.peg.311"/>
<feature type="transmembrane region" description="Helical" evidence="7">
    <location>
        <begin position="184"/>
        <end position="204"/>
    </location>
</feature>
<keyword evidence="3 7" id="KW-0812">Transmembrane</keyword>
<dbReference type="InterPro" id="IPR050790">
    <property type="entry name" value="ExbB/TolQ_transport"/>
</dbReference>
<comment type="subcellular location">
    <subcellularLocation>
        <location evidence="1">Cell membrane</location>
        <topology evidence="1">Multi-pass membrane protein</topology>
    </subcellularLocation>
    <subcellularLocation>
        <location evidence="6">Membrane</location>
        <topology evidence="6">Multi-pass membrane protein</topology>
    </subcellularLocation>
</comment>
<dbReference type="Proteomes" id="UP000009881">
    <property type="component" value="Unassembled WGS sequence"/>
</dbReference>
<keyword evidence="2" id="KW-1003">Cell membrane</keyword>
<proteinExistence type="inferred from homology"/>
<name>K9H5B4_9PROT</name>
<sequence>MPDALSPPAGAETAGAPPLAEAAPGSLAGLLEIVQAGGPIMLVLAVLSAVTLIVVLAKLAQFAHRRLWARRAVDRALELWHAGRVDEAPPVLEAERTPVAEVLLVALRTRLDPHMTPAQAREEAARIAGLHLDQLGRGLRLLAVIASLSPLLGLLGTVIGMIGAFQALETAGSKVDPSILSGGIWVALLTTAAGLVVAIPAAAAHQWLEGMVERTGRTMEDAATQVFTRQPAADFRHREAPAAPQRFALQPAE</sequence>
<keyword evidence="10" id="KW-1185">Reference proteome</keyword>
<comment type="caution">
    <text evidence="9">The sequence shown here is derived from an EMBL/GenBank/DDBJ whole genome shotgun (WGS) entry which is preliminary data.</text>
</comment>
<dbReference type="eggNOG" id="COG0811">
    <property type="taxonomic scope" value="Bacteria"/>
</dbReference>
<evidence type="ECO:0000256" key="7">
    <source>
        <dbReference type="SAM" id="Phobius"/>
    </source>
</evidence>
<comment type="similarity">
    <text evidence="6">Belongs to the exbB/tolQ family.</text>
</comment>
<organism evidence="9 10">
    <name type="scientific">Caenispirillum salinarum AK4</name>
    <dbReference type="NCBI Taxonomy" id="1238182"/>
    <lineage>
        <taxon>Bacteria</taxon>
        <taxon>Pseudomonadati</taxon>
        <taxon>Pseudomonadota</taxon>
        <taxon>Alphaproteobacteria</taxon>
        <taxon>Rhodospirillales</taxon>
        <taxon>Novispirillaceae</taxon>
        <taxon>Caenispirillum</taxon>
    </lineage>
</organism>
<protein>
    <submittedName>
        <fullName evidence="9">Ferric siderophore transport system, biopolymer transport protein ExbB</fullName>
    </submittedName>
</protein>
<keyword evidence="6" id="KW-0813">Transport</keyword>
<evidence type="ECO:0000256" key="5">
    <source>
        <dbReference type="ARBA" id="ARBA00023136"/>
    </source>
</evidence>
<evidence type="ECO:0000256" key="3">
    <source>
        <dbReference type="ARBA" id="ARBA00022692"/>
    </source>
</evidence>
<dbReference type="GO" id="GO:0005886">
    <property type="term" value="C:plasma membrane"/>
    <property type="evidence" value="ECO:0007669"/>
    <property type="project" value="UniProtKB-SubCell"/>
</dbReference>
<evidence type="ECO:0000256" key="2">
    <source>
        <dbReference type="ARBA" id="ARBA00022475"/>
    </source>
</evidence>
<dbReference type="AlphaFoldDB" id="K9H5B4"/>
<feature type="transmembrane region" description="Helical" evidence="7">
    <location>
        <begin position="40"/>
        <end position="60"/>
    </location>
</feature>
<dbReference type="STRING" id="1238182.C882_2351"/>
<dbReference type="PANTHER" id="PTHR30625">
    <property type="entry name" value="PROTEIN TOLQ"/>
    <property type="match status" value="1"/>
</dbReference>
<dbReference type="GO" id="GO:0017038">
    <property type="term" value="P:protein import"/>
    <property type="evidence" value="ECO:0007669"/>
    <property type="project" value="TreeGrafter"/>
</dbReference>
<dbReference type="RefSeq" id="WP_009538762.1">
    <property type="nucleotide sequence ID" value="NZ_ANHY01000003.1"/>
</dbReference>
<dbReference type="OrthoDB" id="4045at2"/>
<dbReference type="InterPro" id="IPR002898">
    <property type="entry name" value="MotA_ExbB_proton_chnl"/>
</dbReference>
<keyword evidence="5 7" id="KW-0472">Membrane</keyword>
<evidence type="ECO:0000259" key="8">
    <source>
        <dbReference type="Pfam" id="PF01618"/>
    </source>
</evidence>
<keyword evidence="6" id="KW-0653">Protein transport</keyword>
<feature type="transmembrane region" description="Helical" evidence="7">
    <location>
        <begin position="141"/>
        <end position="164"/>
    </location>
</feature>
<evidence type="ECO:0000256" key="4">
    <source>
        <dbReference type="ARBA" id="ARBA00022989"/>
    </source>
</evidence>
<keyword evidence="4 7" id="KW-1133">Transmembrane helix</keyword>
<dbReference type="Pfam" id="PF01618">
    <property type="entry name" value="MotA_ExbB"/>
    <property type="match status" value="1"/>
</dbReference>
<reference evidence="9 10" key="1">
    <citation type="journal article" date="2013" name="Genome Announc.">
        <title>Draft Genome Sequence of an Alphaproteobacterium, Caenispirillum salinarum AK4(T), Isolated from a Solar Saltern.</title>
        <authorList>
            <person name="Khatri I."/>
            <person name="Singh A."/>
            <person name="Korpole S."/>
            <person name="Pinnaka A.K."/>
            <person name="Subramanian S."/>
        </authorList>
    </citation>
    <scope>NUCLEOTIDE SEQUENCE [LARGE SCALE GENOMIC DNA]</scope>
    <source>
        <strain evidence="9 10">AK4</strain>
    </source>
</reference>
<evidence type="ECO:0000313" key="9">
    <source>
        <dbReference type="EMBL" id="EKV32274.1"/>
    </source>
</evidence>
<evidence type="ECO:0000256" key="1">
    <source>
        <dbReference type="ARBA" id="ARBA00004651"/>
    </source>
</evidence>
<evidence type="ECO:0000313" key="10">
    <source>
        <dbReference type="Proteomes" id="UP000009881"/>
    </source>
</evidence>
<dbReference type="PANTHER" id="PTHR30625:SF11">
    <property type="entry name" value="MOTA_TOLQ_EXBB PROTON CHANNEL DOMAIN-CONTAINING PROTEIN"/>
    <property type="match status" value="1"/>
</dbReference>
<feature type="domain" description="MotA/TolQ/ExbB proton channel" evidence="8">
    <location>
        <begin position="97"/>
        <end position="220"/>
    </location>
</feature>